<dbReference type="SUPFAM" id="SSF52833">
    <property type="entry name" value="Thioredoxin-like"/>
    <property type="match status" value="1"/>
</dbReference>
<dbReference type="CDD" id="cd02947">
    <property type="entry name" value="TRX_family"/>
    <property type="match status" value="1"/>
</dbReference>
<dbReference type="Proteomes" id="UP000319004">
    <property type="component" value="Chromosome"/>
</dbReference>
<dbReference type="PROSITE" id="PS51352">
    <property type="entry name" value="THIOREDOXIN_2"/>
    <property type="match status" value="1"/>
</dbReference>
<dbReference type="RefSeq" id="WP_145387796.1">
    <property type="nucleotide sequence ID" value="NZ_CP037423.1"/>
</dbReference>
<reference evidence="3 4" key="1">
    <citation type="submission" date="2019-03" db="EMBL/GenBank/DDBJ databases">
        <title>Deep-cultivation of Planctomycetes and their phenomic and genomic characterization uncovers novel biology.</title>
        <authorList>
            <person name="Wiegand S."/>
            <person name="Jogler M."/>
            <person name="Boedeker C."/>
            <person name="Pinto D."/>
            <person name="Vollmers J."/>
            <person name="Rivas-Marin E."/>
            <person name="Kohn T."/>
            <person name="Peeters S.H."/>
            <person name="Heuer A."/>
            <person name="Rast P."/>
            <person name="Oberbeckmann S."/>
            <person name="Bunk B."/>
            <person name="Jeske O."/>
            <person name="Meyerdierks A."/>
            <person name="Storesund J.E."/>
            <person name="Kallscheuer N."/>
            <person name="Luecker S."/>
            <person name="Lage O.M."/>
            <person name="Pohl T."/>
            <person name="Merkel B.J."/>
            <person name="Hornburger P."/>
            <person name="Mueller R.-W."/>
            <person name="Bruemmer F."/>
            <person name="Labrenz M."/>
            <person name="Spormann A.M."/>
            <person name="Op den Camp H."/>
            <person name="Overmann J."/>
            <person name="Amann R."/>
            <person name="Jetten M.S.M."/>
            <person name="Mascher T."/>
            <person name="Medema M.H."/>
            <person name="Devos D.P."/>
            <person name="Kaster A.-K."/>
            <person name="Ovreas L."/>
            <person name="Rohde M."/>
            <person name="Galperin M.Y."/>
            <person name="Jogler C."/>
        </authorList>
    </citation>
    <scope>NUCLEOTIDE SEQUENCE [LARGE SCALE GENOMIC DNA]</scope>
    <source>
        <strain evidence="3 4">Enr13</strain>
    </source>
</reference>
<dbReference type="Pfam" id="PF00085">
    <property type="entry name" value="Thioredoxin"/>
    <property type="match status" value="1"/>
</dbReference>
<protein>
    <submittedName>
        <fullName evidence="3">Thioredoxin</fullName>
    </submittedName>
</protein>
<evidence type="ECO:0000256" key="1">
    <source>
        <dbReference type="SAM" id="MobiDB-lite"/>
    </source>
</evidence>
<dbReference type="SMART" id="SM00567">
    <property type="entry name" value="EZ_HEAT"/>
    <property type="match status" value="3"/>
</dbReference>
<dbReference type="AlphaFoldDB" id="A0A518HRU5"/>
<accession>A0A518HRU5</accession>
<sequence>MPLLFVAMFGLLTGFGPGSTGRADDPPVESPADVERDTVDLLDNFFGSNQSNPDPPKQSQPDSPAEDDSPTQTDDSDPSRSVASESPGMAVDRQSENDHPRHAGDRIEPVNTFEEGKRLALLEQRPLLVVFGAEWCGWCQRLENELTTPEASPILNRWVLAFVDVDLNPEIAQHFQVGALPSLRVLDGSGASVASRAGYMPLAELEAWLEDHYQNADPVLQSVLFASGAPDASEIDELTELLGWRSASVRAAAAKRLSDHRSLTAGAVVDQLRAGKLAAQLTALEILANWHAPVGAMDPWIPESINSESLPPLVQWLRRLPAESAALKPDASETANDRRQIGDILRELLSAPEVRHHELIQRAIVIGDHAADEAKRIESTAESLTDDQRQRLRRVRYSVLAGPSTRLANAGLIESLSKLDRPTHFSAAEKLLADVTSQDQPLIDELSEDRDPLVRELAVSALHRIGALMSGDRMQRLLDDESPSVRTAVLRQFAEDPDDEITKRLVEYLESESDEDLLIYATKILGKLASRVEASDALAQLIDDERWRVRAAALDAVDEFVSENSYLMDLDAGGSVVSEPVADAVLEHTNDPDTFVANKAQYLVPKVVSKRTADAVAQFLLSDLERGRDILESVEGYERGQLLTPLVNLSTQWLDGDDPSRLADAALLMTEVSPTTLRYRLDDLMKSDSIDVRLAAIRAFIPCMEEFREQSVGDELKQWRLAFSTNEGRAIDSIALIRPIPQVFIPEAPETDAKTVDQNDRAAGRDDDSRERDDNEDDPLDQIGSFFGSKQPDENAGDPTATDLGSEEAPSFDFTDSFFGDAPPAPERQPREAEDNSNDLAKLDSSRLGSVSYWLDRWQNRDASLTRPTWVRNCEPILAEMLDSDDPTERRLAAVALMVSGDDSAADRVLETPSGVAPGQLSEHQWMSWLSPEARMKWVRSQLSDLKSDEAGKSLDKDWDAATLTESLDIAKEIDAELRQSSDLSKEASSRFVQYLVRALTGGIADQDSESLTDERLSIDVAGGLAKRKVVGLYPHQADSVRWLIERYKSAKSPQHQAILLAALANVSRRHATAEALAVLRQPPENESFLRVATVLALSDASSLSVDRALVLLDNPNQWVAETALHRLASQNVNHELISQTIAVPSVYHWSGLQPIQLINRPLPKEALTRLSKSENATSAAIAETLLILLGNESAPAPLLDRLGTLEKPLVFMTLVLAKAGRTDDDAIEIYDRCARDLEWSDRDAVHFALSSLRDDRVKKIIKVHLQDSDGIFSF</sequence>
<organism evidence="3 4">
    <name type="scientific">Stieleria neptunia</name>
    <dbReference type="NCBI Taxonomy" id="2527979"/>
    <lineage>
        <taxon>Bacteria</taxon>
        <taxon>Pseudomonadati</taxon>
        <taxon>Planctomycetota</taxon>
        <taxon>Planctomycetia</taxon>
        <taxon>Pirellulales</taxon>
        <taxon>Pirellulaceae</taxon>
        <taxon>Stieleria</taxon>
    </lineage>
</organism>
<dbReference type="InterPro" id="IPR016024">
    <property type="entry name" value="ARM-type_fold"/>
</dbReference>
<name>A0A518HRU5_9BACT</name>
<keyword evidence="4" id="KW-1185">Reference proteome</keyword>
<dbReference type="Gene3D" id="3.40.30.10">
    <property type="entry name" value="Glutaredoxin"/>
    <property type="match status" value="1"/>
</dbReference>
<proteinExistence type="predicted"/>
<dbReference type="Gene3D" id="1.25.10.10">
    <property type="entry name" value="Leucine-rich Repeat Variant"/>
    <property type="match status" value="2"/>
</dbReference>
<feature type="region of interest" description="Disordered" evidence="1">
    <location>
        <begin position="748"/>
        <end position="842"/>
    </location>
</feature>
<dbReference type="EMBL" id="CP037423">
    <property type="protein sequence ID" value="QDV43567.1"/>
    <property type="molecule type" value="Genomic_DNA"/>
</dbReference>
<evidence type="ECO:0000313" key="4">
    <source>
        <dbReference type="Proteomes" id="UP000319004"/>
    </source>
</evidence>
<gene>
    <name evidence="3" type="ORF">Enr13x_34240</name>
</gene>
<feature type="domain" description="Thioredoxin" evidence="2">
    <location>
        <begin position="80"/>
        <end position="214"/>
    </location>
</feature>
<dbReference type="InterPro" id="IPR021133">
    <property type="entry name" value="HEAT_type_2"/>
</dbReference>
<feature type="compositionally biased region" description="Basic and acidic residues" evidence="1">
    <location>
        <begin position="93"/>
        <end position="110"/>
    </location>
</feature>
<dbReference type="InterPro" id="IPR036249">
    <property type="entry name" value="Thioredoxin-like_sf"/>
</dbReference>
<dbReference type="InterPro" id="IPR004155">
    <property type="entry name" value="PBS_lyase_HEAT"/>
</dbReference>
<dbReference type="InterPro" id="IPR013766">
    <property type="entry name" value="Thioredoxin_domain"/>
</dbReference>
<feature type="compositionally biased region" description="Basic and acidic residues" evidence="1">
    <location>
        <begin position="751"/>
        <end position="773"/>
    </location>
</feature>
<feature type="region of interest" description="Disordered" evidence="1">
    <location>
        <begin position="16"/>
        <end position="110"/>
    </location>
</feature>
<evidence type="ECO:0000259" key="2">
    <source>
        <dbReference type="PROSITE" id="PS51352"/>
    </source>
</evidence>
<dbReference type="OrthoDB" id="223295at2"/>
<dbReference type="KEGG" id="snep:Enr13x_34240"/>
<dbReference type="PROSITE" id="PS50077">
    <property type="entry name" value="HEAT_REPEAT"/>
    <property type="match status" value="1"/>
</dbReference>
<dbReference type="InterPro" id="IPR011989">
    <property type="entry name" value="ARM-like"/>
</dbReference>
<evidence type="ECO:0000313" key="3">
    <source>
        <dbReference type="EMBL" id="QDV43567.1"/>
    </source>
</evidence>
<dbReference type="SUPFAM" id="SSF48371">
    <property type="entry name" value="ARM repeat"/>
    <property type="match status" value="1"/>
</dbReference>